<feature type="region of interest" description="Disordered" evidence="1">
    <location>
        <begin position="42"/>
        <end position="184"/>
    </location>
</feature>
<keyword evidence="2" id="KW-0732">Signal</keyword>
<evidence type="ECO:0000256" key="1">
    <source>
        <dbReference type="SAM" id="MobiDB-lite"/>
    </source>
</evidence>
<protein>
    <submittedName>
        <fullName evidence="3">Formin-like protein 8</fullName>
    </submittedName>
</protein>
<reference evidence="3 4" key="1">
    <citation type="submission" date="2017-03" db="EMBL/GenBank/DDBJ databases">
        <title>Genome of the blue death feigning beetle - Asbolus verrucosus.</title>
        <authorList>
            <person name="Rider S.D."/>
        </authorList>
    </citation>
    <scope>NUCLEOTIDE SEQUENCE [LARGE SCALE GENOMIC DNA]</scope>
    <source>
        <strain evidence="3">Butters</strain>
        <tissue evidence="3">Head and leg muscle</tissue>
    </source>
</reference>
<evidence type="ECO:0000256" key="2">
    <source>
        <dbReference type="SAM" id="SignalP"/>
    </source>
</evidence>
<feature type="compositionally biased region" description="Basic and acidic residues" evidence="1">
    <location>
        <begin position="151"/>
        <end position="170"/>
    </location>
</feature>
<name>A0A482VSW7_ASBVE</name>
<proteinExistence type="predicted"/>
<feature type="signal peptide" evidence="2">
    <location>
        <begin position="1"/>
        <end position="17"/>
    </location>
</feature>
<comment type="caution">
    <text evidence="3">The sequence shown here is derived from an EMBL/GenBank/DDBJ whole genome shotgun (WGS) entry which is preliminary data.</text>
</comment>
<dbReference type="EMBL" id="QDEB01067848">
    <property type="protein sequence ID" value="RZC35796.1"/>
    <property type="molecule type" value="Genomic_DNA"/>
</dbReference>
<evidence type="ECO:0000313" key="4">
    <source>
        <dbReference type="Proteomes" id="UP000292052"/>
    </source>
</evidence>
<evidence type="ECO:0000313" key="3">
    <source>
        <dbReference type="EMBL" id="RZC35796.1"/>
    </source>
</evidence>
<dbReference type="AlphaFoldDB" id="A0A482VSW7"/>
<dbReference type="Proteomes" id="UP000292052">
    <property type="component" value="Unassembled WGS sequence"/>
</dbReference>
<feature type="chain" id="PRO_5019845805" evidence="2">
    <location>
        <begin position="18"/>
        <end position="184"/>
    </location>
</feature>
<organism evidence="3 4">
    <name type="scientific">Asbolus verrucosus</name>
    <name type="common">Desert ironclad beetle</name>
    <dbReference type="NCBI Taxonomy" id="1661398"/>
    <lineage>
        <taxon>Eukaryota</taxon>
        <taxon>Metazoa</taxon>
        <taxon>Ecdysozoa</taxon>
        <taxon>Arthropoda</taxon>
        <taxon>Hexapoda</taxon>
        <taxon>Insecta</taxon>
        <taxon>Pterygota</taxon>
        <taxon>Neoptera</taxon>
        <taxon>Endopterygota</taxon>
        <taxon>Coleoptera</taxon>
        <taxon>Polyphaga</taxon>
        <taxon>Cucujiformia</taxon>
        <taxon>Tenebrionidae</taxon>
        <taxon>Pimeliinae</taxon>
        <taxon>Asbolus</taxon>
    </lineage>
</organism>
<feature type="compositionally biased region" description="Basic and acidic residues" evidence="1">
    <location>
        <begin position="116"/>
        <end position="127"/>
    </location>
</feature>
<dbReference type="OrthoDB" id="7222477at2759"/>
<accession>A0A482VSW7</accession>
<keyword evidence="4" id="KW-1185">Reference proteome</keyword>
<feature type="compositionally biased region" description="Low complexity" evidence="1">
    <location>
        <begin position="171"/>
        <end position="184"/>
    </location>
</feature>
<feature type="non-terminal residue" evidence="3">
    <location>
        <position position="184"/>
    </location>
</feature>
<sequence length="184" mass="20366">MKFFSAVVCVVLSVILGDHITFGQLPPRLSIPGAVLVGQARPAPFRQQRIHGDGGPVPRLRRPIPNAAPAPIRPVVEEAEEPPASPANNNFDDEVSKLGISALQSAVRQAAAPEEETPRPVHFRPERPVPVLRENIREGPPPPRPAPVLRQEQRENIPRQLLRQEPREDLPVPVRQPQPVRHSQ</sequence>
<gene>
    <name evidence="3" type="ORF">BDFB_007821</name>
</gene>